<dbReference type="AlphaFoldDB" id="G2YG80"/>
<sequence length="51" mass="5607">MKLMQSMESTIPAYALVTGFLIRGVTTKRADAEELAPRIIPCIIKLMVTPS</sequence>
<dbReference type="HOGENOM" id="CLU_3106099_0_0_1"/>
<organism evidence="1 2">
    <name type="scientific">Botryotinia fuckeliana (strain T4)</name>
    <name type="common">Noble rot fungus</name>
    <name type="synonym">Botrytis cinerea</name>
    <dbReference type="NCBI Taxonomy" id="999810"/>
    <lineage>
        <taxon>Eukaryota</taxon>
        <taxon>Fungi</taxon>
        <taxon>Dikarya</taxon>
        <taxon>Ascomycota</taxon>
        <taxon>Pezizomycotina</taxon>
        <taxon>Leotiomycetes</taxon>
        <taxon>Helotiales</taxon>
        <taxon>Sclerotiniaceae</taxon>
        <taxon>Botrytis</taxon>
    </lineage>
</organism>
<protein>
    <submittedName>
        <fullName evidence="1">Uncharacterized protein</fullName>
    </submittedName>
</protein>
<dbReference type="EMBL" id="FQ790328">
    <property type="protein sequence ID" value="CCD50778.1"/>
    <property type="molecule type" value="Genomic_DNA"/>
</dbReference>
<accession>G2YG80</accession>
<evidence type="ECO:0000313" key="1">
    <source>
        <dbReference type="EMBL" id="CCD50778.1"/>
    </source>
</evidence>
<dbReference type="InParanoid" id="G2YG80"/>
<gene>
    <name evidence="1" type="ORF">BofuT4_uP088410.1</name>
</gene>
<dbReference type="Proteomes" id="UP000008177">
    <property type="component" value="Unplaced contigs"/>
</dbReference>
<proteinExistence type="predicted"/>
<reference evidence="2" key="1">
    <citation type="journal article" date="2011" name="PLoS Genet.">
        <title>Genomic analysis of the necrotrophic fungal pathogens Sclerotinia sclerotiorum and Botrytis cinerea.</title>
        <authorList>
            <person name="Amselem J."/>
            <person name="Cuomo C.A."/>
            <person name="van Kan J.A."/>
            <person name="Viaud M."/>
            <person name="Benito E.P."/>
            <person name="Couloux A."/>
            <person name="Coutinho P.M."/>
            <person name="de Vries R.P."/>
            <person name="Dyer P.S."/>
            <person name="Fillinger S."/>
            <person name="Fournier E."/>
            <person name="Gout L."/>
            <person name="Hahn M."/>
            <person name="Kohn L."/>
            <person name="Lapalu N."/>
            <person name="Plummer K.M."/>
            <person name="Pradier J.M."/>
            <person name="Quevillon E."/>
            <person name="Sharon A."/>
            <person name="Simon A."/>
            <person name="ten Have A."/>
            <person name="Tudzynski B."/>
            <person name="Tudzynski P."/>
            <person name="Wincker P."/>
            <person name="Andrew M."/>
            <person name="Anthouard V."/>
            <person name="Beever R.E."/>
            <person name="Beffa R."/>
            <person name="Benoit I."/>
            <person name="Bouzid O."/>
            <person name="Brault B."/>
            <person name="Chen Z."/>
            <person name="Choquer M."/>
            <person name="Collemare J."/>
            <person name="Cotton P."/>
            <person name="Danchin E.G."/>
            <person name="Da Silva C."/>
            <person name="Gautier A."/>
            <person name="Giraud C."/>
            <person name="Giraud T."/>
            <person name="Gonzalez C."/>
            <person name="Grossetete S."/>
            <person name="Guldener U."/>
            <person name="Henrissat B."/>
            <person name="Howlett B.J."/>
            <person name="Kodira C."/>
            <person name="Kretschmer M."/>
            <person name="Lappartient A."/>
            <person name="Leroch M."/>
            <person name="Levis C."/>
            <person name="Mauceli E."/>
            <person name="Neuveglise C."/>
            <person name="Oeser B."/>
            <person name="Pearson M."/>
            <person name="Poulain J."/>
            <person name="Poussereau N."/>
            <person name="Quesneville H."/>
            <person name="Rascle C."/>
            <person name="Schumacher J."/>
            <person name="Segurens B."/>
            <person name="Sexton A."/>
            <person name="Silva E."/>
            <person name="Sirven C."/>
            <person name="Soanes D.M."/>
            <person name="Talbot N.J."/>
            <person name="Templeton M."/>
            <person name="Yandava C."/>
            <person name="Yarden O."/>
            <person name="Zeng Q."/>
            <person name="Rollins J.A."/>
            <person name="Lebrun M.H."/>
            <person name="Dickman M."/>
        </authorList>
    </citation>
    <scope>NUCLEOTIDE SEQUENCE [LARGE SCALE GENOMIC DNA]</scope>
    <source>
        <strain evidence="2">T4</strain>
    </source>
</reference>
<name>G2YG80_BOTF4</name>
<evidence type="ECO:0000313" key="2">
    <source>
        <dbReference type="Proteomes" id="UP000008177"/>
    </source>
</evidence>